<dbReference type="PROSITE" id="PS51642">
    <property type="entry name" value="HEMOPEXIN_2"/>
    <property type="match status" value="3"/>
</dbReference>
<reference evidence="4" key="1">
    <citation type="submission" date="2022-03" db="EMBL/GenBank/DDBJ databases">
        <authorList>
            <person name="Alioto T."/>
            <person name="Alioto T."/>
            <person name="Gomez Garrido J."/>
        </authorList>
    </citation>
    <scope>NUCLEOTIDE SEQUENCE</scope>
</reference>
<dbReference type="GO" id="GO:0033627">
    <property type="term" value="P:cell adhesion mediated by integrin"/>
    <property type="evidence" value="ECO:0007669"/>
    <property type="project" value="TreeGrafter"/>
</dbReference>
<evidence type="ECO:0000256" key="1">
    <source>
        <dbReference type="ARBA" id="ARBA00022729"/>
    </source>
</evidence>
<dbReference type="InterPro" id="IPR051298">
    <property type="entry name" value="Heme_transport/Cell_adhesion"/>
</dbReference>
<name>A0AAD1VKW2_PELCU</name>
<evidence type="ECO:0000256" key="3">
    <source>
        <dbReference type="SAM" id="MobiDB-lite"/>
    </source>
</evidence>
<dbReference type="GO" id="GO:0050840">
    <property type="term" value="F:extracellular matrix binding"/>
    <property type="evidence" value="ECO:0007669"/>
    <property type="project" value="TreeGrafter"/>
</dbReference>
<feature type="repeat" description="Hemopexin" evidence="2">
    <location>
        <begin position="197"/>
        <end position="250"/>
    </location>
</feature>
<organism evidence="4 5">
    <name type="scientific">Pelobates cultripes</name>
    <name type="common">Western spadefoot toad</name>
    <dbReference type="NCBI Taxonomy" id="61616"/>
    <lineage>
        <taxon>Eukaryota</taxon>
        <taxon>Metazoa</taxon>
        <taxon>Chordata</taxon>
        <taxon>Craniata</taxon>
        <taxon>Vertebrata</taxon>
        <taxon>Euteleostomi</taxon>
        <taxon>Amphibia</taxon>
        <taxon>Batrachia</taxon>
        <taxon>Anura</taxon>
        <taxon>Pelobatoidea</taxon>
        <taxon>Pelobatidae</taxon>
        <taxon>Pelobates</taxon>
    </lineage>
</organism>
<dbReference type="PANTHER" id="PTHR22917:SF3">
    <property type="entry name" value="VITRONECTIN"/>
    <property type="match status" value="1"/>
</dbReference>
<evidence type="ECO:0000256" key="2">
    <source>
        <dbReference type="PROSITE-ProRule" id="PRU01011"/>
    </source>
</evidence>
<dbReference type="InterPro" id="IPR018487">
    <property type="entry name" value="Hemopexin-like_repeat"/>
</dbReference>
<dbReference type="AlphaFoldDB" id="A0AAD1VKW2"/>
<evidence type="ECO:0000313" key="5">
    <source>
        <dbReference type="Proteomes" id="UP001295444"/>
    </source>
</evidence>
<dbReference type="EMBL" id="OW240912">
    <property type="protein sequence ID" value="CAH2219977.1"/>
    <property type="molecule type" value="Genomic_DNA"/>
</dbReference>
<evidence type="ECO:0000313" key="4">
    <source>
        <dbReference type="EMBL" id="CAH2219977.1"/>
    </source>
</evidence>
<feature type="compositionally biased region" description="Basic residues" evidence="3">
    <location>
        <begin position="152"/>
        <end position="173"/>
    </location>
</feature>
<feature type="repeat" description="Hemopexin" evidence="2">
    <location>
        <begin position="41"/>
        <end position="98"/>
    </location>
</feature>
<dbReference type="SUPFAM" id="SSF50923">
    <property type="entry name" value="Hemopexin-like domain"/>
    <property type="match status" value="2"/>
</dbReference>
<feature type="region of interest" description="Disordered" evidence="3">
    <location>
        <begin position="150"/>
        <end position="174"/>
    </location>
</feature>
<proteinExistence type="predicted"/>
<dbReference type="GO" id="GO:0005178">
    <property type="term" value="F:integrin binding"/>
    <property type="evidence" value="ECO:0007669"/>
    <property type="project" value="TreeGrafter"/>
</dbReference>
<dbReference type="PANTHER" id="PTHR22917">
    <property type="entry name" value="HEMOPEXIN DOMAIN-CONTAINING PROTEIN"/>
    <property type="match status" value="1"/>
</dbReference>
<dbReference type="GO" id="GO:0007160">
    <property type="term" value="P:cell-matrix adhesion"/>
    <property type="evidence" value="ECO:0007669"/>
    <property type="project" value="TreeGrafter"/>
</dbReference>
<protein>
    <submittedName>
        <fullName evidence="4">Vitronectin</fullName>
    </submittedName>
</protein>
<keyword evidence="1" id="KW-0732">Signal</keyword>
<accession>A0AAD1VKW2</accession>
<dbReference type="Pfam" id="PF00045">
    <property type="entry name" value="Hemopexin"/>
    <property type="match status" value="1"/>
</dbReference>
<dbReference type="SMART" id="SM00120">
    <property type="entry name" value="HX"/>
    <property type="match status" value="3"/>
</dbReference>
<dbReference type="GO" id="GO:0005615">
    <property type="term" value="C:extracellular space"/>
    <property type="evidence" value="ECO:0007669"/>
    <property type="project" value="TreeGrafter"/>
</dbReference>
<dbReference type="Proteomes" id="UP001295444">
    <property type="component" value="Chromosome 01"/>
</dbReference>
<sequence length="351" mass="40750">MLFADSHHYLIEHGKNYWRFTDGVLDPKYPLEISDGFSNIPDDVDAAFALPANNYNDKEKVYFFKGSKYWQYEFKNQPSWEECLESTPSEIFTRYLRVQDDSLESFFELLFGSWEKKKIRPSYIRSDWRGVPINVDAVLPSRIYFPVQTRSSTRRNKRRKSRRRKNRKRRPSKKSSWYDDLFSLFDADDDDDVESDPDWLPPVSQPRCQPIQSVYFFKNDKYYRVNLQRKSVDMVYPRYPRSIGKPFLLILLLYVCAPSAPSSSFLTLSAPSTLPLCCFTFQLLADPSCSFLYIYRLLPPQIYGLLPPSPNLWAAAPKSKGCCPPKSMGCCPPPQIYGLLPPNLKAAAPEI</sequence>
<dbReference type="Gene3D" id="2.110.10.10">
    <property type="entry name" value="Hemopexin-like domain"/>
    <property type="match status" value="2"/>
</dbReference>
<dbReference type="InterPro" id="IPR036375">
    <property type="entry name" value="Hemopexin-like_dom_sf"/>
</dbReference>
<gene>
    <name evidence="4" type="ORF">PECUL_23A009431</name>
</gene>
<feature type="repeat" description="Hemopexin" evidence="2">
    <location>
        <begin position="1"/>
        <end position="40"/>
    </location>
</feature>
<keyword evidence="5" id="KW-1185">Reference proteome</keyword>